<dbReference type="RefSeq" id="WP_002892471.1">
    <property type="nucleotide sequence ID" value="NZ_ALIF01000007.1"/>
</dbReference>
<keyword evidence="1" id="KW-0812">Transmembrane</keyword>
<geneLocation type="plasmid" evidence="2">
    <name>pRSSL1</name>
</geneLocation>
<dbReference type="PROSITE" id="PS51257">
    <property type="entry name" value="PROKAR_LIPOPROTEIN"/>
    <property type="match status" value="1"/>
</dbReference>
<keyword evidence="1" id="KW-0472">Membrane</keyword>
<dbReference type="PATRIC" id="fig|1200793.3.peg.2160"/>
<keyword evidence="1" id="KW-1133">Transmembrane helix</keyword>
<comment type="caution">
    <text evidence="2">The sequence shown here is derived from an EMBL/GenBank/DDBJ whole genome shotgun (WGS) entry which is preliminary data.</text>
</comment>
<protein>
    <submittedName>
        <fullName evidence="2">Uncharacterized protein</fullName>
    </submittedName>
</protein>
<name>J7T4F5_STRSL</name>
<accession>J7T4F5</accession>
<sequence>MDNMAKKNCLIIIISILLIILGCYSYYRIPEDAYVVRTFSNGRKLYYDERGGYNPYYLEGEPETTWSSSVVFVDNDEALKEQQLLSQLNGEVFVDVRDGWSK</sequence>
<organism evidence="2 3">
    <name type="scientific">Streptococcus salivarius K12</name>
    <dbReference type="NCBI Taxonomy" id="1200793"/>
    <lineage>
        <taxon>Bacteria</taxon>
        <taxon>Bacillati</taxon>
        <taxon>Bacillota</taxon>
        <taxon>Bacilli</taxon>
        <taxon>Lactobacillales</taxon>
        <taxon>Streptococcaceae</taxon>
        <taxon>Streptococcus</taxon>
    </lineage>
</organism>
<evidence type="ECO:0000256" key="1">
    <source>
        <dbReference type="SAM" id="Phobius"/>
    </source>
</evidence>
<keyword evidence="3" id="KW-1185">Reference proteome</keyword>
<evidence type="ECO:0000313" key="3">
    <source>
        <dbReference type="Proteomes" id="UP000006983"/>
    </source>
</evidence>
<proteinExistence type="predicted"/>
<reference evidence="2 3" key="1">
    <citation type="journal article" date="2012" name="J. Bacteriol.">
        <title>Genome Sequence of the Lantibiotic Bacteriocin Producer Streptococcus salivarius Strain K12.</title>
        <authorList>
            <person name="Barretto C."/>
            <person name="Alvarez-Martin P."/>
            <person name="Foata F."/>
            <person name="Renault P."/>
            <person name="Berger B."/>
        </authorList>
    </citation>
    <scope>NUCLEOTIDE SEQUENCE [LARGE SCALE GENOMIC DNA]</scope>
    <source>
        <strain evidence="2 3">K12</strain>
        <plasmid evidence="2">pRSSL1</plasmid>
    </source>
</reference>
<gene>
    <name evidence="2" type="ORF">RSSL_00109</name>
</gene>
<dbReference type="EMBL" id="ALIF01000007">
    <property type="protein sequence ID" value="EJO15350.1"/>
    <property type="molecule type" value="Genomic_DNA"/>
</dbReference>
<feature type="transmembrane region" description="Helical" evidence="1">
    <location>
        <begin position="9"/>
        <end position="27"/>
    </location>
</feature>
<evidence type="ECO:0000313" key="2">
    <source>
        <dbReference type="EMBL" id="EJO15350.1"/>
    </source>
</evidence>
<keyword evidence="2" id="KW-0614">Plasmid</keyword>
<dbReference type="Proteomes" id="UP000006983">
    <property type="component" value="Unassembled WGS sequence"/>
</dbReference>
<dbReference type="AlphaFoldDB" id="J7T4F5"/>